<dbReference type="PANTHER" id="PTHR11059">
    <property type="entry name" value="DNA REPAIR PROTEIN RECN"/>
    <property type="match status" value="1"/>
</dbReference>
<evidence type="ECO:0000256" key="2">
    <source>
        <dbReference type="ARBA" id="ARBA00009441"/>
    </source>
</evidence>
<keyword evidence="6" id="KW-0067">ATP-binding</keyword>
<dbReference type="InterPro" id="IPR027417">
    <property type="entry name" value="P-loop_NTPase"/>
</dbReference>
<evidence type="ECO:0000256" key="3">
    <source>
        <dbReference type="ARBA" id="ARBA00021315"/>
    </source>
</evidence>
<dbReference type="GO" id="GO:0043590">
    <property type="term" value="C:bacterial nucleoid"/>
    <property type="evidence" value="ECO:0007669"/>
    <property type="project" value="TreeGrafter"/>
</dbReference>
<evidence type="ECO:0000256" key="8">
    <source>
        <dbReference type="ARBA" id="ARBA00033408"/>
    </source>
</evidence>
<name>A0A7G3UPM2_STRT9</name>
<accession>A0A7G3UPM2</accession>
<evidence type="ECO:0000256" key="5">
    <source>
        <dbReference type="ARBA" id="ARBA00022763"/>
    </source>
</evidence>
<dbReference type="NCBIfam" id="TIGR00634">
    <property type="entry name" value="recN"/>
    <property type="match status" value="1"/>
</dbReference>
<evidence type="ECO:0000259" key="10">
    <source>
        <dbReference type="Pfam" id="PF02463"/>
    </source>
</evidence>
<evidence type="ECO:0000256" key="9">
    <source>
        <dbReference type="PIRNR" id="PIRNR003128"/>
    </source>
</evidence>
<evidence type="ECO:0000256" key="7">
    <source>
        <dbReference type="ARBA" id="ARBA00023204"/>
    </source>
</evidence>
<evidence type="ECO:0000313" key="11">
    <source>
        <dbReference type="EMBL" id="QKM71958.1"/>
    </source>
</evidence>
<evidence type="ECO:0000256" key="6">
    <source>
        <dbReference type="ARBA" id="ARBA00022840"/>
    </source>
</evidence>
<dbReference type="PANTHER" id="PTHR11059:SF0">
    <property type="entry name" value="DNA REPAIR PROTEIN RECN"/>
    <property type="match status" value="1"/>
</dbReference>
<dbReference type="FunFam" id="3.40.50.300:FF:000356">
    <property type="entry name" value="DNA repair protein RecN"/>
    <property type="match status" value="1"/>
</dbReference>
<keyword evidence="5 9" id="KW-0227">DNA damage</keyword>
<dbReference type="InterPro" id="IPR003395">
    <property type="entry name" value="RecF/RecN/SMC_N"/>
</dbReference>
<evidence type="ECO:0000313" key="12">
    <source>
        <dbReference type="Proteomes" id="UP000005940"/>
    </source>
</evidence>
<evidence type="ECO:0000256" key="1">
    <source>
        <dbReference type="ARBA" id="ARBA00003618"/>
    </source>
</evidence>
<comment type="similarity">
    <text evidence="2 9">Belongs to the RecN family.</text>
</comment>
<dbReference type="AlphaFoldDB" id="A0A7G3UPM2"/>
<protein>
    <recommendedName>
        <fullName evidence="3 9">DNA repair protein RecN</fullName>
    </recommendedName>
    <alternativeName>
        <fullName evidence="8 9">Recombination protein N</fullName>
    </alternativeName>
</protein>
<dbReference type="GO" id="GO:0006281">
    <property type="term" value="P:DNA repair"/>
    <property type="evidence" value="ECO:0007669"/>
    <property type="project" value="UniProtKB-KW"/>
</dbReference>
<dbReference type="FunFam" id="3.40.50.300:FF:000319">
    <property type="entry name" value="DNA repair protein RecN"/>
    <property type="match status" value="1"/>
</dbReference>
<dbReference type="Gene3D" id="3.40.50.300">
    <property type="entry name" value="P-loop containing nucleotide triphosphate hydrolases"/>
    <property type="match status" value="2"/>
</dbReference>
<dbReference type="EMBL" id="CP029159">
    <property type="protein sequence ID" value="QKM71958.1"/>
    <property type="molecule type" value="Genomic_DNA"/>
</dbReference>
<reference evidence="11 12" key="1">
    <citation type="journal article" date="2012" name="J. Bacteriol.">
        <title>Draft genome of Streptomyces tsukubaensis NRRL 18488, the producer of the clinically important immunosuppressant tacrolimus (FK506).</title>
        <authorList>
            <person name="Barreiro C."/>
            <person name="Prieto C."/>
            <person name="Sola-Landa A."/>
            <person name="Solera E."/>
            <person name="Martinez-Castro M."/>
            <person name="Perez-Redondo R."/>
            <person name="Garcia-Estrada C."/>
            <person name="Aparicio J.F."/>
            <person name="Fernandez-Martinez L.T."/>
            <person name="Santos-Aberturas J."/>
            <person name="Salehi-Najafabadi Z."/>
            <person name="Rodriguez-Garcia A."/>
            <person name="Tauch A."/>
            <person name="Martin J.F."/>
        </authorList>
    </citation>
    <scope>NUCLEOTIDE SEQUENCE [LARGE SCALE GENOMIC DNA]</scope>
    <source>
        <strain evidence="12">DSM 42081 / NBRC 108919 / NRRL 18488 / 9993</strain>
    </source>
</reference>
<feature type="domain" description="RecF/RecN/SMC N-terminal" evidence="10">
    <location>
        <begin position="12"/>
        <end position="526"/>
    </location>
</feature>
<proteinExistence type="inferred from homology"/>
<dbReference type="PIRSF" id="PIRSF003128">
    <property type="entry name" value="RecN"/>
    <property type="match status" value="1"/>
</dbReference>
<dbReference type="GO" id="GO:0006310">
    <property type="term" value="P:DNA recombination"/>
    <property type="evidence" value="ECO:0007669"/>
    <property type="project" value="InterPro"/>
</dbReference>
<sequence>MRIRSLGVIDDAVVELSPGFTAVTGETGAGKTMVVTSLGLLLGGRADPALVRIGAKSAVVEGRIAVGKDVSAARRAEEAGAELDDGTLLISRTVSAEGRSRAHLGGRSVPVGLLSELADDLVAVHGQTDQQGLLRPARQRAALDRYAGTAVSGPLADYTTAYHRLRALTAELAELTTRARERAQEADLLRFGLNEIARVEPRPGEDTELAAEAERLRHAEALASAAAAAHAALAGHPEDPEGVDATTLVAGAGRALDAVRSHDPALAALAERMGEISILLSDVAGELAGYADRLEADPLRLAAVEERRAALTALTRKYGEDIAAVAAWAEQGAARLTELDGDDDRIGELTAERDTLGAELAGLARRLTDARTDAAARFAAAVTEELASLAMPHARVSFAVGQQDDPDGVDIGGRTVAYGPYGVDEVELLLAPHPGAPPRPIAKGASGGELSRVMLAVEVVFAGTDPVPTYLFDEVDAGVGGKAAVEIGRRLAKLARSAQVVVVTHLPQVAAFADRQLLVEKTNDGTVTRSGVTVLEGEDRVRELSRMLAGQEDSSTARAHAEELLAAARSDG</sequence>
<evidence type="ECO:0000256" key="4">
    <source>
        <dbReference type="ARBA" id="ARBA00022741"/>
    </source>
</evidence>
<keyword evidence="7 9" id="KW-0234">DNA repair</keyword>
<dbReference type="InterPro" id="IPR004604">
    <property type="entry name" value="DNA_recomb/repair_RecN"/>
</dbReference>
<dbReference type="Proteomes" id="UP000005940">
    <property type="component" value="Chromosome"/>
</dbReference>
<keyword evidence="4" id="KW-0547">Nucleotide-binding</keyword>
<dbReference type="CDD" id="cd03241">
    <property type="entry name" value="ABC_RecN"/>
    <property type="match status" value="1"/>
</dbReference>
<keyword evidence="12" id="KW-1185">Reference proteome</keyword>
<gene>
    <name evidence="11" type="primary">recN</name>
    <name evidence="11" type="ORF">STSU_028225</name>
</gene>
<dbReference type="SUPFAM" id="SSF52540">
    <property type="entry name" value="P-loop containing nucleoside triphosphate hydrolases"/>
    <property type="match status" value="2"/>
</dbReference>
<comment type="function">
    <text evidence="1 9">May be involved in recombinational repair of damaged DNA.</text>
</comment>
<dbReference type="Pfam" id="PF02463">
    <property type="entry name" value="SMC_N"/>
    <property type="match status" value="1"/>
</dbReference>
<organism evidence="11 12">
    <name type="scientific">Streptomyces tsukubensis (strain DSM 42081 / NBRC 108919 / NRRL 18488 / 9993)</name>
    <dbReference type="NCBI Taxonomy" id="1114943"/>
    <lineage>
        <taxon>Bacteria</taxon>
        <taxon>Bacillati</taxon>
        <taxon>Actinomycetota</taxon>
        <taxon>Actinomycetes</taxon>
        <taxon>Kitasatosporales</taxon>
        <taxon>Streptomycetaceae</taxon>
        <taxon>Streptomyces</taxon>
    </lineage>
</organism>
<dbReference type="GO" id="GO:0005524">
    <property type="term" value="F:ATP binding"/>
    <property type="evidence" value="ECO:0007669"/>
    <property type="project" value="UniProtKB-KW"/>
</dbReference>
<dbReference type="GO" id="GO:0009432">
    <property type="term" value="P:SOS response"/>
    <property type="evidence" value="ECO:0007669"/>
    <property type="project" value="TreeGrafter"/>
</dbReference>